<dbReference type="Pfam" id="PF26622">
    <property type="entry name" value="DUF8199"/>
    <property type="match status" value="1"/>
</dbReference>
<dbReference type="InterPro" id="IPR058060">
    <property type="entry name" value="HYC_CC_PP"/>
</dbReference>
<keyword evidence="2" id="KW-1185">Reference proteome</keyword>
<name>A0A238YWJ9_9FLAO</name>
<evidence type="ECO:0000313" key="2">
    <source>
        <dbReference type="Proteomes" id="UP000198412"/>
    </source>
</evidence>
<protein>
    <submittedName>
        <fullName evidence="1">Uncharacterized protein</fullName>
    </submittedName>
</protein>
<sequence>MKQVSNKIAAVFMALVVFLSTMSFTVGMHYCGEFLVDAALFSRASSCGMEISKSDDCEEEETIKDCCSDENFVFDGQEELQFNVFEYSLLDQQVFLPEFVHSYVNLFESLPYKHIPFNEYSPPIIEVDIQVLQQVFRI</sequence>
<dbReference type="AlphaFoldDB" id="A0A238YWJ9"/>
<dbReference type="OrthoDB" id="1493875at2"/>
<accession>A0A238YWJ9</accession>
<dbReference type="NCBIfam" id="NF047658">
    <property type="entry name" value="HYC_CC_PP"/>
    <property type="match status" value="1"/>
</dbReference>
<dbReference type="RefSeq" id="WP_089379130.1">
    <property type="nucleotide sequence ID" value="NZ_FZNX01000005.1"/>
</dbReference>
<dbReference type="EMBL" id="FZNX01000005">
    <property type="protein sequence ID" value="SNR75138.1"/>
    <property type="molecule type" value="Genomic_DNA"/>
</dbReference>
<organism evidence="1 2">
    <name type="scientific">Lutibacter flavus</name>
    <dbReference type="NCBI Taxonomy" id="691689"/>
    <lineage>
        <taxon>Bacteria</taxon>
        <taxon>Pseudomonadati</taxon>
        <taxon>Bacteroidota</taxon>
        <taxon>Flavobacteriia</taxon>
        <taxon>Flavobacteriales</taxon>
        <taxon>Flavobacteriaceae</taxon>
        <taxon>Lutibacter</taxon>
    </lineage>
</organism>
<dbReference type="Proteomes" id="UP000198412">
    <property type="component" value="Unassembled WGS sequence"/>
</dbReference>
<evidence type="ECO:0000313" key="1">
    <source>
        <dbReference type="EMBL" id="SNR75138.1"/>
    </source>
</evidence>
<proteinExistence type="predicted"/>
<gene>
    <name evidence="1" type="ORF">SAMN04488111_2861</name>
</gene>
<dbReference type="InterPro" id="IPR058512">
    <property type="entry name" value="DUF8199"/>
</dbReference>
<reference evidence="2" key="1">
    <citation type="submission" date="2017-06" db="EMBL/GenBank/DDBJ databases">
        <authorList>
            <person name="Varghese N."/>
            <person name="Submissions S."/>
        </authorList>
    </citation>
    <scope>NUCLEOTIDE SEQUENCE [LARGE SCALE GENOMIC DNA]</scope>
    <source>
        <strain evidence="2">DSM 27993</strain>
    </source>
</reference>